<dbReference type="AlphaFoldDB" id="A0A6A6X1Q3"/>
<dbReference type="Pfam" id="PF11807">
    <property type="entry name" value="UstYa"/>
    <property type="match status" value="1"/>
</dbReference>
<gene>
    <name evidence="2" type="ORF">K505DRAFT_312045</name>
</gene>
<dbReference type="OrthoDB" id="3687641at2759"/>
<sequence>MEMDPEKFAIGNPFVGDPRAELDNAWDALLQNTQIWVEPSEYAQMQPQLNRTSLRLPDGSYIVRLKAYHELHCLKWIREWIHRDHYWPNITGYELHERRWHIEHCLEEFRTNAMCKPSLAPATFNFVDRSASDDITADGKHVAQCADWEALEAWADKRRVDMNHVDRSTLKTDE</sequence>
<accession>A0A6A6X1Q3</accession>
<proteinExistence type="inferred from homology"/>
<reference evidence="2" key="1">
    <citation type="journal article" date="2020" name="Stud. Mycol.">
        <title>101 Dothideomycetes genomes: a test case for predicting lifestyles and emergence of pathogens.</title>
        <authorList>
            <person name="Haridas S."/>
            <person name="Albert R."/>
            <person name="Binder M."/>
            <person name="Bloem J."/>
            <person name="Labutti K."/>
            <person name="Salamov A."/>
            <person name="Andreopoulos B."/>
            <person name="Baker S."/>
            <person name="Barry K."/>
            <person name="Bills G."/>
            <person name="Bluhm B."/>
            <person name="Cannon C."/>
            <person name="Castanera R."/>
            <person name="Culley D."/>
            <person name="Daum C."/>
            <person name="Ezra D."/>
            <person name="Gonzalez J."/>
            <person name="Henrissat B."/>
            <person name="Kuo A."/>
            <person name="Liang C."/>
            <person name="Lipzen A."/>
            <person name="Lutzoni F."/>
            <person name="Magnuson J."/>
            <person name="Mondo S."/>
            <person name="Nolan M."/>
            <person name="Ohm R."/>
            <person name="Pangilinan J."/>
            <person name="Park H.-J."/>
            <person name="Ramirez L."/>
            <person name="Alfaro M."/>
            <person name="Sun H."/>
            <person name="Tritt A."/>
            <person name="Yoshinaga Y."/>
            <person name="Zwiers L.-H."/>
            <person name="Turgeon B."/>
            <person name="Goodwin S."/>
            <person name="Spatafora J."/>
            <person name="Crous P."/>
            <person name="Grigoriev I."/>
        </authorList>
    </citation>
    <scope>NUCLEOTIDE SEQUENCE</scope>
    <source>
        <strain evidence="2">CBS 109.77</strain>
    </source>
</reference>
<evidence type="ECO:0000256" key="1">
    <source>
        <dbReference type="ARBA" id="ARBA00035112"/>
    </source>
</evidence>
<keyword evidence="3" id="KW-1185">Reference proteome</keyword>
<dbReference type="EMBL" id="MU002095">
    <property type="protein sequence ID" value="KAF2790084.1"/>
    <property type="molecule type" value="Genomic_DNA"/>
</dbReference>
<dbReference type="Proteomes" id="UP000799757">
    <property type="component" value="Unassembled WGS sequence"/>
</dbReference>
<evidence type="ECO:0000313" key="3">
    <source>
        <dbReference type="Proteomes" id="UP000799757"/>
    </source>
</evidence>
<dbReference type="GO" id="GO:0043386">
    <property type="term" value="P:mycotoxin biosynthetic process"/>
    <property type="evidence" value="ECO:0007669"/>
    <property type="project" value="InterPro"/>
</dbReference>
<evidence type="ECO:0000313" key="2">
    <source>
        <dbReference type="EMBL" id="KAF2790084.1"/>
    </source>
</evidence>
<organism evidence="2 3">
    <name type="scientific">Melanomma pulvis-pyrius CBS 109.77</name>
    <dbReference type="NCBI Taxonomy" id="1314802"/>
    <lineage>
        <taxon>Eukaryota</taxon>
        <taxon>Fungi</taxon>
        <taxon>Dikarya</taxon>
        <taxon>Ascomycota</taxon>
        <taxon>Pezizomycotina</taxon>
        <taxon>Dothideomycetes</taxon>
        <taxon>Pleosporomycetidae</taxon>
        <taxon>Pleosporales</taxon>
        <taxon>Melanommataceae</taxon>
        <taxon>Melanomma</taxon>
    </lineage>
</organism>
<dbReference type="PANTHER" id="PTHR33365:SF7">
    <property type="entry name" value="TAT PATHWAY SIGNAL SEQUENCE"/>
    <property type="match status" value="1"/>
</dbReference>
<protein>
    <submittedName>
        <fullName evidence="2">Uncharacterized protein</fullName>
    </submittedName>
</protein>
<comment type="similarity">
    <text evidence="1">Belongs to the ustYa family.</text>
</comment>
<dbReference type="InterPro" id="IPR021765">
    <property type="entry name" value="UstYa-like"/>
</dbReference>
<name>A0A6A6X1Q3_9PLEO</name>
<dbReference type="PANTHER" id="PTHR33365">
    <property type="entry name" value="YALI0B05434P"/>
    <property type="match status" value="1"/>
</dbReference>